<organism evidence="4 5">
    <name type="scientific">Salix dunnii</name>
    <dbReference type="NCBI Taxonomy" id="1413687"/>
    <lineage>
        <taxon>Eukaryota</taxon>
        <taxon>Viridiplantae</taxon>
        <taxon>Streptophyta</taxon>
        <taxon>Embryophyta</taxon>
        <taxon>Tracheophyta</taxon>
        <taxon>Spermatophyta</taxon>
        <taxon>Magnoliopsida</taxon>
        <taxon>eudicotyledons</taxon>
        <taxon>Gunneridae</taxon>
        <taxon>Pentapetalae</taxon>
        <taxon>rosids</taxon>
        <taxon>fabids</taxon>
        <taxon>Malpighiales</taxon>
        <taxon>Salicaceae</taxon>
        <taxon>Saliceae</taxon>
        <taxon>Salix</taxon>
    </lineage>
</organism>
<dbReference type="InterPro" id="IPR000897">
    <property type="entry name" value="SRP54_GTPase_dom"/>
</dbReference>
<dbReference type="Gene3D" id="3.40.50.300">
    <property type="entry name" value="P-loop containing nucleotide triphosphate hydrolases"/>
    <property type="match status" value="1"/>
</dbReference>
<dbReference type="GO" id="GO:0006616">
    <property type="term" value="P:SRP-dependent cotranslational protein targeting to membrane, translocation"/>
    <property type="evidence" value="ECO:0007669"/>
    <property type="project" value="TreeGrafter"/>
</dbReference>
<dbReference type="SUPFAM" id="SSF52540">
    <property type="entry name" value="P-loop containing nucleoside triphosphate hydrolases"/>
    <property type="match status" value="1"/>
</dbReference>
<reference evidence="4 5" key="1">
    <citation type="submission" date="2020-10" db="EMBL/GenBank/DDBJ databases">
        <title>Plant Genome Project.</title>
        <authorList>
            <person name="Zhang R.-G."/>
        </authorList>
    </citation>
    <scope>NUCLEOTIDE SEQUENCE [LARGE SCALE GENOMIC DNA]</scope>
    <source>
        <strain evidence="4">FAFU-HL-1</strain>
        <tissue evidence="4">Leaf</tissue>
    </source>
</reference>
<dbReference type="GO" id="GO:0005525">
    <property type="term" value="F:GTP binding"/>
    <property type="evidence" value="ECO:0007669"/>
    <property type="project" value="UniProtKB-KW"/>
</dbReference>
<dbReference type="EMBL" id="JADGMS010000009">
    <property type="protein sequence ID" value="KAF9675490.1"/>
    <property type="molecule type" value="Genomic_DNA"/>
</dbReference>
<sequence>MVLFSLQNNELDHTFNSNLFPTCKLISRKIVNLDDLVAGHNKRRIIQQEQYRMKYNFLGSGKTTTLIKYDYYHQEKKEWKPLLFCAETFRAGAFDKLKQNATKAKTPFHGSYLESDPVKIAVEGVERFKKQEAAVFEEIRQKLDLVIFVMDSTIGQVAFNQAQTFKQNVAAGAVIVTKMDGHAKGGGTLSA</sequence>
<dbReference type="GO" id="GO:0003924">
    <property type="term" value="F:GTPase activity"/>
    <property type="evidence" value="ECO:0007669"/>
    <property type="project" value="InterPro"/>
</dbReference>
<dbReference type="SMART" id="SM00962">
    <property type="entry name" value="SRP54"/>
    <property type="match status" value="1"/>
</dbReference>
<evidence type="ECO:0000256" key="2">
    <source>
        <dbReference type="ARBA" id="ARBA00023134"/>
    </source>
</evidence>
<feature type="domain" description="SRP54-type proteins GTP-binding" evidence="3">
    <location>
        <begin position="54"/>
        <end position="191"/>
    </location>
</feature>
<dbReference type="PANTHER" id="PTHR11564:SF5">
    <property type="entry name" value="SIGNAL RECOGNITION PARTICLE SUBUNIT SRP54"/>
    <property type="match status" value="1"/>
</dbReference>
<evidence type="ECO:0000259" key="3">
    <source>
        <dbReference type="SMART" id="SM00962"/>
    </source>
</evidence>
<dbReference type="Pfam" id="PF00448">
    <property type="entry name" value="SRP54"/>
    <property type="match status" value="2"/>
</dbReference>
<dbReference type="PANTHER" id="PTHR11564">
    <property type="entry name" value="SIGNAL RECOGNITION PARTICLE 54K PROTEIN SRP54"/>
    <property type="match status" value="1"/>
</dbReference>
<accession>A0A835JXH7</accession>
<dbReference type="GO" id="GO:0008312">
    <property type="term" value="F:7S RNA binding"/>
    <property type="evidence" value="ECO:0007669"/>
    <property type="project" value="TreeGrafter"/>
</dbReference>
<dbReference type="InterPro" id="IPR027417">
    <property type="entry name" value="P-loop_NTPase"/>
</dbReference>
<dbReference type="AlphaFoldDB" id="A0A835JXH7"/>
<name>A0A835JXH7_9ROSI</name>
<proteinExistence type="predicted"/>
<dbReference type="InterPro" id="IPR022941">
    <property type="entry name" value="SRP54"/>
</dbReference>
<keyword evidence="2" id="KW-0342">GTP-binding</keyword>
<evidence type="ECO:0000313" key="5">
    <source>
        <dbReference type="Proteomes" id="UP000657918"/>
    </source>
</evidence>
<dbReference type="GO" id="GO:0005786">
    <property type="term" value="C:signal recognition particle, endoplasmic reticulum targeting"/>
    <property type="evidence" value="ECO:0007669"/>
    <property type="project" value="TreeGrafter"/>
</dbReference>
<gene>
    <name evidence="4" type="ORF">SADUNF_Sadunf09G0037600</name>
</gene>
<dbReference type="GO" id="GO:0030942">
    <property type="term" value="F:endoplasmic reticulum signal peptide binding"/>
    <property type="evidence" value="ECO:0007669"/>
    <property type="project" value="TreeGrafter"/>
</dbReference>
<keyword evidence="1" id="KW-0547">Nucleotide-binding</keyword>
<dbReference type="OrthoDB" id="1724187at2759"/>
<comment type="caution">
    <text evidence="4">The sequence shown here is derived from an EMBL/GenBank/DDBJ whole genome shotgun (WGS) entry which is preliminary data.</text>
</comment>
<evidence type="ECO:0000313" key="4">
    <source>
        <dbReference type="EMBL" id="KAF9675490.1"/>
    </source>
</evidence>
<dbReference type="Proteomes" id="UP000657918">
    <property type="component" value="Unassembled WGS sequence"/>
</dbReference>
<evidence type="ECO:0000256" key="1">
    <source>
        <dbReference type="ARBA" id="ARBA00022741"/>
    </source>
</evidence>
<dbReference type="GO" id="GO:0005829">
    <property type="term" value="C:cytosol"/>
    <property type="evidence" value="ECO:0007669"/>
    <property type="project" value="TreeGrafter"/>
</dbReference>
<keyword evidence="5" id="KW-1185">Reference proteome</keyword>
<protein>
    <recommendedName>
        <fullName evidence="3">SRP54-type proteins GTP-binding domain-containing protein</fullName>
    </recommendedName>
</protein>